<gene>
    <name evidence="3" type="primary">LOC113786970</name>
</gene>
<dbReference type="InterPro" id="IPR009057">
    <property type="entry name" value="Homeodomain-like_sf"/>
</dbReference>
<accession>A0A3Q7XBS9</accession>
<evidence type="ECO:0000313" key="3">
    <source>
        <dbReference type="RefSeq" id="XP_027191034.1"/>
    </source>
</evidence>
<keyword evidence="2" id="KW-1185">Reference proteome</keyword>
<name>A0A3Q7XBS9_CICAR</name>
<feature type="compositionally biased region" description="Basic residues" evidence="1">
    <location>
        <begin position="24"/>
        <end position="42"/>
    </location>
</feature>
<reference evidence="2" key="1">
    <citation type="journal article" date="2013" name="Nat. Biotechnol.">
        <title>Draft genome sequence of chickpea (Cicer arietinum) provides a resource for trait improvement.</title>
        <authorList>
            <person name="Varshney R.K."/>
            <person name="Song C."/>
            <person name="Saxena R.K."/>
            <person name="Azam S."/>
            <person name="Yu S."/>
            <person name="Sharpe A.G."/>
            <person name="Cannon S."/>
            <person name="Baek J."/>
            <person name="Rosen B.D."/>
            <person name="Tar'an B."/>
            <person name="Millan T."/>
            <person name="Zhang X."/>
            <person name="Ramsay L.D."/>
            <person name="Iwata A."/>
            <person name="Wang Y."/>
            <person name="Nelson W."/>
            <person name="Farmer A.D."/>
            <person name="Gaur P.M."/>
            <person name="Soderlund C."/>
            <person name="Penmetsa R.V."/>
            <person name="Xu C."/>
            <person name="Bharti A.K."/>
            <person name="He W."/>
            <person name="Winter P."/>
            <person name="Zhao S."/>
            <person name="Hane J.K."/>
            <person name="Carrasquilla-Garcia N."/>
            <person name="Condie J.A."/>
            <person name="Upadhyaya H.D."/>
            <person name="Luo M.C."/>
            <person name="Thudi M."/>
            <person name="Gowda C.L."/>
            <person name="Singh N.P."/>
            <person name="Lichtenzveig J."/>
            <person name="Gali K.K."/>
            <person name="Rubio J."/>
            <person name="Nadarajan N."/>
            <person name="Dolezel J."/>
            <person name="Bansal K.C."/>
            <person name="Xu X."/>
            <person name="Edwards D."/>
            <person name="Zhang G."/>
            <person name="Kahl G."/>
            <person name="Gil J."/>
            <person name="Singh K.B."/>
            <person name="Datta S.K."/>
            <person name="Jackson S.A."/>
            <person name="Wang J."/>
            <person name="Cook D.R."/>
        </authorList>
    </citation>
    <scope>NUCLEOTIDE SEQUENCE [LARGE SCALE GENOMIC DNA]</scope>
    <source>
        <strain evidence="2">cv. CDC Frontier</strain>
    </source>
</reference>
<dbReference type="RefSeq" id="XP_027191034.1">
    <property type="nucleotide sequence ID" value="XM_027335233.1"/>
</dbReference>
<protein>
    <submittedName>
        <fullName evidence="3">Homeobox-leucine zipper protein HDG7-like</fullName>
    </submittedName>
</protein>
<evidence type="ECO:0000313" key="2">
    <source>
        <dbReference type="Proteomes" id="UP000087171"/>
    </source>
</evidence>
<dbReference type="AlphaFoldDB" id="A0A3Q7XBS9"/>
<evidence type="ECO:0000256" key="1">
    <source>
        <dbReference type="SAM" id="MobiDB-lite"/>
    </source>
</evidence>
<feature type="region of interest" description="Disordered" evidence="1">
    <location>
        <begin position="1"/>
        <end position="50"/>
    </location>
</feature>
<dbReference type="STRING" id="3827.A0A3Q7XBS9"/>
<dbReference type="SUPFAM" id="SSF46689">
    <property type="entry name" value="Homeodomain-like"/>
    <property type="match status" value="1"/>
</dbReference>
<organism evidence="2 3">
    <name type="scientific">Cicer arietinum</name>
    <name type="common">Chickpea</name>
    <name type="synonym">Garbanzo</name>
    <dbReference type="NCBI Taxonomy" id="3827"/>
    <lineage>
        <taxon>Eukaryota</taxon>
        <taxon>Viridiplantae</taxon>
        <taxon>Streptophyta</taxon>
        <taxon>Embryophyta</taxon>
        <taxon>Tracheophyta</taxon>
        <taxon>Spermatophyta</taxon>
        <taxon>Magnoliopsida</taxon>
        <taxon>eudicotyledons</taxon>
        <taxon>Gunneridae</taxon>
        <taxon>Pentapetalae</taxon>
        <taxon>rosids</taxon>
        <taxon>fabids</taxon>
        <taxon>Fabales</taxon>
        <taxon>Fabaceae</taxon>
        <taxon>Papilionoideae</taxon>
        <taxon>50 kb inversion clade</taxon>
        <taxon>NPAAA clade</taxon>
        <taxon>Hologalegina</taxon>
        <taxon>IRL clade</taxon>
        <taxon>Cicereae</taxon>
        <taxon>Cicer</taxon>
    </lineage>
</organism>
<sequence>MEKMVFSNIPSGATINFQQPQATPKRKKRTRTHSRHTHHHQIAKLDQHTKTEDIERVQIGQETGLAASQIKHWLHNKRTLLKGSTPQESKVLTMQNLLHENQRLRKEASILLIDVYFIYSQMDTI</sequence>
<reference evidence="3" key="2">
    <citation type="submission" date="2025-08" db="UniProtKB">
        <authorList>
            <consortium name="RefSeq"/>
        </authorList>
    </citation>
    <scope>IDENTIFICATION</scope>
    <source>
        <tissue evidence="3">Etiolated seedlings</tissue>
    </source>
</reference>
<proteinExistence type="predicted"/>
<dbReference type="Gene3D" id="1.10.10.60">
    <property type="entry name" value="Homeodomain-like"/>
    <property type="match status" value="1"/>
</dbReference>
<dbReference type="Proteomes" id="UP000087171">
    <property type="component" value="Chromosome Ca6"/>
</dbReference>
<feature type="compositionally biased region" description="Polar residues" evidence="1">
    <location>
        <begin position="8"/>
        <end position="22"/>
    </location>
</feature>